<gene>
    <name evidence="1" type="ORF">RRG08_008751</name>
</gene>
<dbReference type="Proteomes" id="UP001283361">
    <property type="component" value="Unassembled WGS sequence"/>
</dbReference>
<name>A0AAE0Z981_9GAST</name>
<dbReference type="EMBL" id="JAWDGP010004332">
    <property type="protein sequence ID" value="KAK3765188.1"/>
    <property type="molecule type" value="Genomic_DNA"/>
</dbReference>
<reference evidence="1" key="1">
    <citation type="journal article" date="2023" name="G3 (Bethesda)">
        <title>A reference genome for the long-term kleptoplast-retaining sea slug Elysia crispata morphotype clarki.</title>
        <authorList>
            <person name="Eastman K.E."/>
            <person name="Pendleton A.L."/>
            <person name="Shaikh M.A."/>
            <person name="Suttiyut T."/>
            <person name="Ogas R."/>
            <person name="Tomko P."/>
            <person name="Gavelis G."/>
            <person name="Widhalm J.R."/>
            <person name="Wisecaver J.H."/>
        </authorList>
    </citation>
    <scope>NUCLEOTIDE SEQUENCE</scope>
    <source>
        <strain evidence="1">ECLA1</strain>
    </source>
</reference>
<comment type="caution">
    <text evidence="1">The sequence shown here is derived from an EMBL/GenBank/DDBJ whole genome shotgun (WGS) entry which is preliminary data.</text>
</comment>
<proteinExistence type="predicted"/>
<keyword evidence="2" id="KW-1185">Reference proteome</keyword>
<evidence type="ECO:0000313" key="1">
    <source>
        <dbReference type="EMBL" id="KAK3765188.1"/>
    </source>
</evidence>
<protein>
    <submittedName>
        <fullName evidence="1">Uncharacterized protein</fullName>
    </submittedName>
</protein>
<dbReference type="AlphaFoldDB" id="A0AAE0Z981"/>
<evidence type="ECO:0000313" key="2">
    <source>
        <dbReference type="Proteomes" id="UP001283361"/>
    </source>
</evidence>
<sequence length="93" mass="10282">MNFYLLSLSTSPRNSSVTIRYIFLSQFPYDLYPVAPTVGGLMPVTDEPSEVGSRDEKPLAQISSVAHTPLSPAVSRLQLLQPLDRPLQALYCD</sequence>
<accession>A0AAE0Z981</accession>
<organism evidence="1 2">
    <name type="scientific">Elysia crispata</name>
    <name type="common">lettuce slug</name>
    <dbReference type="NCBI Taxonomy" id="231223"/>
    <lineage>
        <taxon>Eukaryota</taxon>
        <taxon>Metazoa</taxon>
        <taxon>Spiralia</taxon>
        <taxon>Lophotrochozoa</taxon>
        <taxon>Mollusca</taxon>
        <taxon>Gastropoda</taxon>
        <taxon>Heterobranchia</taxon>
        <taxon>Euthyneura</taxon>
        <taxon>Panpulmonata</taxon>
        <taxon>Sacoglossa</taxon>
        <taxon>Placobranchoidea</taxon>
        <taxon>Plakobranchidae</taxon>
        <taxon>Elysia</taxon>
    </lineage>
</organism>